<accession>A0A810QC93</accession>
<organism evidence="7 8">
    <name type="scientific">Pusillibacter faecalis</name>
    <dbReference type="NCBI Taxonomy" id="2714358"/>
    <lineage>
        <taxon>Bacteria</taxon>
        <taxon>Bacillati</taxon>
        <taxon>Bacillota</taxon>
        <taxon>Clostridia</taxon>
        <taxon>Eubacteriales</taxon>
        <taxon>Oscillospiraceae</taxon>
        <taxon>Pusillibacter</taxon>
    </lineage>
</organism>
<reference evidence="7" key="1">
    <citation type="submission" date="2020-09" db="EMBL/GenBank/DDBJ databases">
        <title>New species isolated from human feces.</title>
        <authorList>
            <person name="Kitahara M."/>
            <person name="Shigeno Y."/>
            <person name="Shime M."/>
            <person name="Matsumoto Y."/>
            <person name="Nakamura S."/>
            <person name="Motooka D."/>
            <person name="Fukuoka S."/>
            <person name="Nishikawa H."/>
            <person name="Benno Y."/>
        </authorList>
    </citation>
    <scope>NUCLEOTIDE SEQUENCE</scope>
    <source>
        <strain evidence="7">MM59</strain>
    </source>
</reference>
<feature type="domain" description="DUF11" evidence="4">
    <location>
        <begin position="385"/>
        <end position="497"/>
    </location>
</feature>
<feature type="domain" description="DUF6923" evidence="6">
    <location>
        <begin position="136"/>
        <end position="372"/>
    </location>
</feature>
<dbReference type="InterPro" id="IPR058705">
    <property type="entry name" value="A_ENA"/>
</dbReference>
<evidence type="ECO:0000313" key="7">
    <source>
        <dbReference type="EMBL" id="BCK83376.1"/>
    </source>
</evidence>
<feature type="domain" description="DUF11" evidence="4">
    <location>
        <begin position="504"/>
        <end position="618"/>
    </location>
</feature>
<dbReference type="Pfam" id="PF21959">
    <property type="entry name" value="DUF6923"/>
    <property type="match status" value="1"/>
</dbReference>
<dbReference type="InterPro" id="IPR054215">
    <property type="entry name" value="DUF6923"/>
</dbReference>
<keyword evidence="3" id="KW-0732">Signal</keyword>
<evidence type="ECO:0000313" key="8">
    <source>
        <dbReference type="Proteomes" id="UP000679848"/>
    </source>
</evidence>
<comment type="subcellular location">
    <subcellularLocation>
        <location evidence="1">Secreted</location>
    </subcellularLocation>
</comment>
<sequence length="1080" mass="111142">MPVTITGMVFDDRNHNGVWDSGEPGISNVYLTLFNAASGACVQTFTDASGVYSFSVAAAGTYRIYETVSAASDCPPTVLTQPAGFSLSNGPRVRNLSVTAAQITAGATISGQNFSHDTVDAPLKCTTAMVQFVNTPTEWFDMDIVTGAATLRGFLNPANSVNAIGYNSLDHYIYGYDQSTGHLVRADENRLLMQLAPNPTGLPSISYNVGAFDLDGHLFLMVNDTARFYTVDLAPNSATFMKLVDPSNDFAEQTSSFGTALNTAVNISDWAFRPTDGFLYGIRSVGTTAQVMRVHPATGVVTGLTTTLLGFPGLNPAGRSWGAVAMDASGALFAIYNGDGSVFRFTIVGNTAVGIQISTTFTTSFNDATMCPEALVGPIADAQAVKAVEPIPAVPGDQILYTVLVSNSGPDTADNMTLTDAVPPEVLAPEYSLDQGATFLPWAGSLNLGTFPSGKFQPVLIRGTLSPSASGIIFNTAVVSSDASDPDPNNNISTVDVDAAMSADVSVTKTAAPDPVTAGEPILFTVTVSNLGPSDAQSVALSDTVPSSILGAVYSADGGATFLPWSGTLELGTLAAGASEIILLRGNVGSDVSDSIANTASVSSATPDPDPGNNTSTVIIPVTESADIAVSKTAPPTPVTPGQQITYRLLVSNLGPSDARNVVLADVAPSELLAPEYSLDNGTTFLPWSSPLNLETIEADTSAVILIRGTVSDSAAGSIVNTAVLSSDTLDPNPDNNSSSVTVPVSAASADLSIMKTASSETVSPAETLTYTIRVSNLGPDSADAVMLTDTIPALLIDPVYSLDGGATFLPWAGALSLGILAPNAAETVLIRGMVSPQASGSITNTAFVSSTTLDPNPDNNSSSVTVPVSAASADLSIMKTASSETVSPGGTITYTIRVSNLGPDSADAVMLTDTIPALLIDPVYSLDGGATFLPWAGALSLGTLVASAAKTILIRGAVSSAASGSITNTAAISSTTPDPNPDNNSSSVEIDIRDTRYQAITDLIESVALEEAALAHILNAEGEKLQRIIAVPDVEPSVLLRANQSVQSMADAVALLENTLSGKLSLFRDCLCEGTEAAQ</sequence>
<dbReference type="InterPro" id="IPR051172">
    <property type="entry name" value="Chlamydia_OmcB"/>
</dbReference>
<evidence type="ECO:0000259" key="5">
    <source>
        <dbReference type="Pfam" id="PF17210"/>
    </source>
</evidence>
<dbReference type="Pfam" id="PF26595">
    <property type="entry name" value="A_ENA"/>
    <property type="match status" value="1"/>
</dbReference>
<dbReference type="KEGG" id="pfaa:MM59RIKEN_06950"/>
<evidence type="ECO:0000256" key="3">
    <source>
        <dbReference type="ARBA" id="ARBA00022729"/>
    </source>
</evidence>
<dbReference type="RefSeq" id="WP_213542652.1">
    <property type="nucleotide sequence ID" value="NZ_AP023420.1"/>
</dbReference>
<feature type="domain" description="DUF11" evidence="4">
    <location>
        <begin position="627"/>
        <end position="743"/>
    </location>
</feature>
<dbReference type="Gene3D" id="2.60.40.10">
    <property type="entry name" value="Immunoglobulins"/>
    <property type="match status" value="5"/>
</dbReference>
<feature type="domain" description="DUF11" evidence="4">
    <location>
        <begin position="875"/>
        <end position="991"/>
    </location>
</feature>
<evidence type="ECO:0000259" key="6">
    <source>
        <dbReference type="Pfam" id="PF21959"/>
    </source>
</evidence>
<feature type="domain" description="SD-repeat containing protein B" evidence="5">
    <location>
        <begin position="5"/>
        <end position="68"/>
    </location>
</feature>
<dbReference type="Pfam" id="PF01345">
    <property type="entry name" value="DUF11"/>
    <property type="match status" value="5"/>
</dbReference>
<dbReference type="InterPro" id="IPR001434">
    <property type="entry name" value="OmcB-like_DUF11"/>
</dbReference>
<gene>
    <name evidence="7" type="ORF">MM59RIKEN_06950</name>
</gene>
<dbReference type="EMBL" id="AP023420">
    <property type="protein sequence ID" value="BCK83376.1"/>
    <property type="molecule type" value="Genomic_DNA"/>
</dbReference>
<proteinExistence type="predicted"/>
<evidence type="ECO:0000256" key="2">
    <source>
        <dbReference type="ARBA" id="ARBA00022525"/>
    </source>
</evidence>
<name>A0A810QC93_9FIRM</name>
<evidence type="ECO:0008006" key="9">
    <source>
        <dbReference type="Google" id="ProtNLM"/>
    </source>
</evidence>
<dbReference type="InterPro" id="IPR047589">
    <property type="entry name" value="DUF11_rpt"/>
</dbReference>
<dbReference type="NCBIfam" id="TIGR01451">
    <property type="entry name" value="B_ant_repeat"/>
    <property type="match status" value="5"/>
</dbReference>
<dbReference type="SUPFAM" id="SSF101898">
    <property type="entry name" value="NHL repeat"/>
    <property type="match status" value="1"/>
</dbReference>
<feature type="domain" description="DUF11" evidence="4">
    <location>
        <begin position="751"/>
        <end position="867"/>
    </location>
</feature>
<dbReference type="PANTHER" id="PTHR34819">
    <property type="entry name" value="LARGE CYSTEINE-RICH PERIPLASMIC PROTEIN OMCB"/>
    <property type="match status" value="1"/>
</dbReference>
<dbReference type="Pfam" id="PF17210">
    <property type="entry name" value="SdrD_B"/>
    <property type="match status" value="1"/>
</dbReference>
<protein>
    <recommendedName>
        <fullName evidence="9">DUF11 domain-containing protein</fullName>
    </recommendedName>
</protein>
<evidence type="ECO:0000259" key="4">
    <source>
        <dbReference type="Pfam" id="PF01345"/>
    </source>
</evidence>
<dbReference type="GO" id="GO:0005576">
    <property type="term" value="C:extracellular region"/>
    <property type="evidence" value="ECO:0007669"/>
    <property type="project" value="UniProtKB-SubCell"/>
</dbReference>
<dbReference type="InterPro" id="IPR013783">
    <property type="entry name" value="Ig-like_fold"/>
</dbReference>
<keyword evidence="8" id="KW-1185">Reference proteome</keyword>
<evidence type="ECO:0000256" key="1">
    <source>
        <dbReference type="ARBA" id="ARBA00004613"/>
    </source>
</evidence>
<dbReference type="Proteomes" id="UP000679848">
    <property type="component" value="Chromosome"/>
</dbReference>
<keyword evidence="2" id="KW-0964">Secreted</keyword>
<dbReference type="InterPro" id="IPR033764">
    <property type="entry name" value="Sdr_B"/>
</dbReference>
<dbReference type="PANTHER" id="PTHR34819:SF3">
    <property type="entry name" value="CELL SURFACE PROTEIN"/>
    <property type="match status" value="1"/>
</dbReference>
<dbReference type="AlphaFoldDB" id="A0A810QC93"/>
<dbReference type="SUPFAM" id="SSF117074">
    <property type="entry name" value="Hypothetical protein PA1324"/>
    <property type="match status" value="1"/>
</dbReference>